<sequence length="205" mass="20940">MAAEHEGELGAVYGAGSSEEVAALYDGWAAKYDGDMAKAGYRHPTICLALLARHLPRGAAPVLDAGAGTGLLGDWLKIAGYPVVHGMDISEGMLAVAAAKGSYDALHRAALGTRLPFADGAFAGIVSSGVFTTGHVGAEGLDDLTRICRPGGVIVLTVKTTLWSGGFAAHLADLPVTLVEETAPYVSMPGEAGTVPSLAIVLKRD</sequence>
<evidence type="ECO:0000259" key="4">
    <source>
        <dbReference type="Pfam" id="PF08241"/>
    </source>
</evidence>
<dbReference type="PANTHER" id="PTHR43464:SF19">
    <property type="entry name" value="UBIQUINONE BIOSYNTHESIS O-METHYLTRANSFERASE, MITOCHONDRIAL"/>
    <property type="match status" value="1"/>
</dbReference>
<dbReference type="GO" id="GO:0032259">
    <property type="term" value="P:methylation"/>
    <property type="evidence" value="ECO:0007669"/>
    <property type="project" value="UniProtKB-KW"/>
</dbReference>
<feature type="domain" description="Methyltransferase type 11" evidence="4">
    <location>
        <begin position="63"/>
        <end position="156"/>
    </location>
</feature>
<dbReference type="PANTHER" id="PTHR43464">
    <property type="entry name" value="METHYLTRANSFERASE"/>
    <property type="match status" value="1"/>
</dbReference>
<dbReference type="OrthoDB" id="9807911at2"/>
<keyword evidence="2 5" id="KW-0808">Transferase</keyword>
<dbReference type="InterPro" id="IPR013216">
    <property type="entry name" value="Methyltransf_11"/>
</dbReference>
<evidence type="ECO:0000256" key="2">
    <source>
        <dbReference type="ARBA" id="ARBA00022679"/>
    </source>
</evidence>
<dbReference type="AlphaFoldDB" id="A0A2S8SAB4"/>
<evidence type="ECO:0000256" key="3">
    <source>
        <dbReference type="ARBA" id="ARBA00022691"/>
    </source>
</evidence>
<dbReference type="Proteomes" id="UP000238338">
    <property type="component" value="Unassembled WGS sequence"/>
</dbReference>
<evidence type="ECO:0000313" key="5">
    <source>
        <dbReference type="EMBL" id="PQV57777.1"/>
    </source>
</evidence>
<dbReference type="RefSeq" id="WP_105513994.1">
    <property type="nucleotide sequence ID" value="NZ_PVEP01000002.1"/>
</dbReference>
<evidence type="ECO:0000256" key="1">
    <source>
        <dbReference type="ARBA" id="ARBA00022603"/>
    </source>
</evidence>
<keyword evidence="1 5" id="KW-0489">Methyltransferase</keyword>
<dbReference type="GO" id="GO:0010420">
    <property type="term" value="F:polyprenyldihydroxybenzoate methyltransferase activity"/>
    <property type="evidence" value="ECO:0007669"/>
    <property type="project" value="TreeGrafter"/>
</dbReference>
<dbReference type="Pfam" id="PF08241">
    <property type="entry name" value="Methyltransf_11"/>
    <property type="match status" value="1"/>
</dbReference>
<dbReference type="SUPFAM" id="SSF53335">
    <property type="entry name" value="S-adenosyl-L-methionine-dependent methyltransferases"/>
    <property type="match status" value="1"/>
</dbReference>
<reference evidence="5 6" key="1">
    <citation type="submission" date="2018-02" db="EMBL/GenBank/DDBJ databases">
        <title>Genomic Encyclopedia of Archaeal and Bacterial Type Strains, Phase II (KMG-II): from individual species to whole genera.</title>
        <authorList>
            <person name="Goeker M."/>
        </authorList>
    </citation>
    <scope>NUCLEOTIDE SEQUENCE [LARGE SCALE GENOMIC DNA]</scope>
    <source>
        <strain evidence="5 6">DSM 18921</strain>
    </source>
</reference>
<dbReference type="EMBL" id="PVEP01000002">
    <property type="protein sequence ID" value="PQV57777.1"/>
    <property type="molecule type" value="Genomic_DNA"/>
</dbReference>
<gene>
    <name evidence="5" type="ORF">LX70_01585</name>
</gene>
<keyword evidence="3" id="KW-0949">S-adenosyl-L-methionine</keyword>
<keyword evidence="6" id="KW-1185">Reference proteome</keyword>
<dbReference type="Gene3D" id="3.40.50.150">
    <property type="entry name" value="Vaccinia Virus protein VP39"/>
    <property type="match status" value="1"/>
</dbReference>
<accession>A0A2S8SAB4</accession>
<evidence type="ECO:0000313" key="6">
    <source>
        <dbReference type="Proteomes" id="UP000238338"/>
    </source>
</evidence>
<name>A0A2S8SAB4_9RHOB</name>
<protein>
    <submittedName>
        <fullName evidence="5">Methyltransferase family protein</fullName>
    </submittedName>
</protein>
<dbReference type="InterPro" id="IPR029063">
    <property type="entry name" value="SAM-dependent_MTases_sf"/>
</dbReference>
<organism evidence="5 6">
    <name type="scientific">Albidovulum denitrificans</name>
    <dbReference type="NCBI Taxonomy" id="404881"/>
    <lineage>
        <taxon>Bacteria</taxon>
        <taxon>Pseudomonadati</taxon>
        <taxon>Pseudomonadota</taxon>
        <taxon>Alphaproteobacteria</taxon>
        <taxon>Rhodobacterales</taxon>
        <taxon>Paracoccaceae</taxon>
        <taxon>Albidovulum</taxon>
    </lineage>
</organism>
<dbReference type="CDD" id="cd02440">
    <property type="entry name" value="AdoMet_MTases"/>
    <property type="match status" value="1"/>
</dbReference>
<proteinExistence type="predicted"/>
<comment type="caution">
    <text evidence="5">The sequence shown here is derived from an EMBL/GenBank/DDBJ whole genome shotgun (WGS) entry which is preliminary data.</text>
</comment>